<reference evidence="1" key="1">
    <citation type="journal article" date="2007" name="PLoS Biol.">
        <title>Rate of evolution in brain-expressed genes in humans and other primates.</title>
        <authorList>
            <person name="Wang H.-Y."/>
            <person name="Chien H.-C."/>
            <person name="Osada N."/>
            <person name="Hashimoto K."/>
            <person name="Sugano S."/>
            <person name="Gojobori T."/>
            <person name="Chou C.-K."/>
            <person name="Tsai S.-F."/>
            <person name="Wu C.-I."/>
            <person name="Shen C.-K.J."/>
        </authorList>
    </citation>
    <scope>NUCLEOTIDE SEQUENCE</scope>
</reference>
<protein>
    <submittedName>
        <fullName evidence="1">Macaca fascicularis brain cDNA, clone: QtrA-18864</fullName>
    </submittedName>
</protein>
<proteinExistence type="evidence at transcript level"/>
<dbReference type="EMBL" id="AB174706">
    <property type="protein sequence ID" value="BAE91768.1"/>
    <property type="molecule type" value="mRNA"/>
</dbReference>
<dbReference type="AlphaFoldDB" id="I7GPN5"/>
<name>I7GPN5_MACFA</name>
<organism evidence="1">
    <name type="scientific">Macaca fascicularis</name>
    <name type="common">Crab-eating macaque</name>
    <name type="synonym">Cynomolgus monkey</name>
    <dbReference type="NCBI Taxonomy" id="9541"/>
    <lineage>
        <taxon>Eukaryota</taxon>
        <taxon>Metazoa</taxon>
        <taxon>Chordata</taxon>
        <taxon>Craniata</taxon>
        <taxon>Vertebrata</taxon>
        <taxon>Euteleostomi</taxon>
        <taxon>Mammalia</taxon>
        <taxon>Eutheria</taxon>
        <taxon>Euarchontoglires</taxon>
        <taxon>Primates</taxon>
        <taxon>Haplorrhini</taxon>
        <taxon>Catarrhini</taxon>
        <taxon>Cercopithecidae</taxon>
        <taxon>Cercopithecinae</taxon>
        <taxon>Macaca</taxon>
    </lineage>
</organism>
<evidence type="ECO:0000313" key="1">
    <source>
        <dbReference type="EMBL" id="BAE91768.1"/>
    </source>
</evidence>
<accession>I7GPN5</accession>
<sequence length="33" mass="3763">MLTVAFNVDNKVLNAGRPFRDEPAYLCTILHLM</sequence>